<dbReference type="SFLD" id="SFLDG01082">
    <property type="entry name" value="B12-binding_domain_containing"/>
    <property type="match status" value="1"/>
</dbReference>
<evidence type="ECO:0000259" key="8">
    <source>
        <dbReference type="PROSITE" id="PS51332"/>
    </source>
</evidence>
<dbReference type="Gene3D" id="3.80.30.20">
    <property type="entry name" value="tm_1862 like domain"/>
    <property type="match status" value="1"/>
</dbReference>
<dbReference type="EMBL" id="DUIH01000009">
    <property type="protein sequence ID" value="HIH69481.1"/>
    <property type="molecule type" value="Genomic_DNA"/>
</dbReference>
<gene>
    <name evidence="10" type="ORF">HA299_02495</name>
</gene>
<dbReference type="Pfam" id="PF02310">
    <property type="entry name" value="B12-binding"/>
    <property type="match status" value="1"/>
</dbReference>
<evidence type="ECO:0000256" key="4">
    <source>
        <dbReference type="ARBA" id="ARBA00022691"/>
    </source>
</evidence>
<dbReference type="GO" id="GO:0003824">
    <property type="term" value="F:catalytic activity"/>
    <property type="evidence" value="ECO:0007669"/>
    <property type="project" value="InterPro"/>
</dbReference>
<dbReference type="InterPro" id="IPR058240">
    <property type="entry name" value="rSAM_sf"/>
</dbReference>
<evidence type="ECO:0000259" key="9">
    <source>
        <dbReference type="PROSITE" id="PS51918"/>
    </source>
</evidence>
<dbReference type="CDD" id="cd01335">
    <property type="entry name" value="Radical_SAM"/>
    <property type="match status" value="1"/>
</dbReference>
<evidence type="ECO:0000256" key="3">
    <source>
        <dbReference type="ARBA" id="ARBA00022679"/>
    </source>
</evidence>
<dbReference type="InterPro" id="IPR006158">
    <property type="entry name" value="Cobalamin-bd"/>
</dbReference>
<dbReference type="AlphaFoldDB" id="A0A832VMP3"/>
<organism evidence="10 11">
    <name type="scientific">Methermicoccus shengliensis</name>
    <dbReference type="NCBI Taxonomy" id="660064"/>
    <lineage>
        <taxon>Archaea</taxon>
        <taxon>Methanobacteriati</taxon>
        <taxon>Methanobacteriota</taxon>
        <taxon>Stenosarchaea group</taxon>
        <taxon>Methanomicrobia</taxon>
        <taxon>Methanosarcinales</taxon>
        <taxon>Methermicoccaceae</taxon>
        <taxon>Methermicoccus</taxon>
    </lineage>
</organism>
<dbReference type="PANTHER" id="PTHR43409">
    <property type="entry name" value="ANAEROBIC MAGNESIUM-PROTOPORPHYRIN IX MONOMETHYL ESTER CYCLASE-RELATED"/>
    <property type="match status" value="1"/>
</dbReference>
<evidence type="ECO:0000256" key="1">
    <source>
        <dbReference type="ARBA" id="ARBA00001966"/>
    </source>
</evidence>
<dbReference type="RefSeq" id="WP_042685219.1">
    <property type="nucleotide sequence ID" value="NZ_DUIH01000009.1"/>
</dbReference>
<dbReference type="GO" id="GO:0031419">
    <property type="term" value="F:cobalamin binding"/>
    <property type="evidence" value="ECO:0007669"/>
    <property type="project" value="InterPro"/>
</dbReference>
<keyword evidence="3" id="KW-0808">Transferase</keyword>
<evidence type="ECO:0000313" key="10">
    <source>
        <dbReference type="EMBL" id="HIH69481.1"/>
    </source>
</evidence>
<dbReference type="GO" id="GO:0046872">
    <property type="term" value="F:metal ion binding"/>
    <property type="evidence" value="ECO:0007669"/>
    <property type="project" value="UniProtKB-KW"/>
</dbReference>
<dbReference type="Gene3D" id="3.40.50.280">
    <property type="entry name" value="Cobalamin-binding domain"/>
    <property type="match status" value="1"/>
</dbReference>
<dbReference type="SFLD" id="SFLDG01123">
    <property type="entry name" value="methyltransferase_(Class_B)"/>
    <property type="match status" value="1"/>
</dbReference>
<dbReference type="InterPro" id="IPR023404">
    <property type="entry name" value="rSAM_horseshoe"/>
</dbReference>
<comment type="cofactor">
    <cofactor evidence="1">
        <name>[4Fe-4S] cluster</name>
        <dbReference type="ChEBI" id="CHEBI:49883"/>
    </cofactor>
</comment>
<dbReference type="SMART" id="SM00729">
    <property type="entry name" value="Elp3"/>
    <property type="match status" value="1"/>
</dbReference>
<dbReference type="PROSITE" id="PS51332">
    <property type="entry name" value="B12_BINDING"/>
    <property type="match status" value="1"/>
</dbReference>
<evidence type="ECO:0000256" key="2">
    <source>
        <dbReference type="ARBA" id="ARBA00022603"/>
    </source>
</evidence>
<dbReference type="PANTHER" id="PTHR43409:SF7">
    <property type="entry name" value="BLL1977 PROTEIN"/>
    <property type="match status" value="1"/>
</dbReference>
<dbReference type="GO" id="GO:0051539">
    <property type="term" value="F:4 iron, 4 sulfur cluster binding"/>
    <property type="evidence" value="ECO:0007669"/>
    <property type="project" value="UniProtKB-KW"/>
</dbReference>
<dbReference type="SFLD" id="SFLDS00029">
    <property type="entry name" value="Radical_SAM"/>
    <property type="match status" value="1"/>
</dbReference>
<keyword evidence="2" id="KW-0489">Methyltransferase</keyword>
<evidence type="ECO:0000256" key="6">
    <source>
        <dbReference type="ARBA" id="ARBA00023004"/>
    </source>
</evidence>
<keyword evidence="6" id="KW-0408">Iron</keyword>
<comment type="caution">
    <text evidence="10">The sequence shown here is derived from an EMBL/GenBank/DDBJ whole genome shotgun (WGS) entry which is preliminary data.</text>
</comment>
<feature type="domain" description="Radical SAM core" evidence="9">
    <location>
        <begin position="184"/>
        <end position="413"/>
    </location>
</feature>
<name>A0A832VMP3_9EURY</name>
<proteinExistence type="predicted"/>
<dbReference type="SUPFAM" id="SSF102114">
    <property type="entry name" value="Radical SAM enzymes"/>
    <property type="match status" value="1"/>
</dbReference>
<dbReference type="InterPro" id="IPR007197">
    <property type="entry name" value="rSAM"/>
</dbReference>
<evidence type="ECO:0000256" key="5">
    <source>
        <dbReference type="ARBA" id="ARBA00022723"/>
    </source>
</evidence>
<dbReference type="CDD" id="cd02068">
    <property type="entry name" value="radical_SAM_B12_BD"/>
    <property type="match status" value="1"/>
</dbReference>
<dbReference type="PROSITE" id="PS51918">
    <property type="entry name" value="RADICAL_SAM"/>
    <property type="match status" value="1"/>
</dbReference>
<dbReference type="InterPro" id="IPR051198">
    <property type="entry name" value="BchE-like"/>
</dbReference>
<dbReference type="Proteomes" id="UP000600363">
    <property type="component" value="Unassembled WGS sequence"/>
</dbReference>
<keyword evidence="7" id="KW-0411">Iron-sulfur</keyword>
<dbReference type="InterPro" id="IPR034466">
    <property type="entry name" value="Methyltransferase_Class_B"/>
</dbReference>
<protein>
    <submittedName>
        <fullName evidence="10">B12-binding domain-containing radical SAM protein</fullName>
    </submittedName>
</protein>
<keyword evidence="4" id="KW-0949">S-adenosyl-L-methionine</keyword>
<reference evidence="10" key="1">
    <citation type="journal article" date="2020" name="bioRxiv">
        <title>A rank-normalized archaeal taxonomy based on genome phylogeny resolves widespread incomplete and uneven classifications.</title>
        <authorList>
            <person name="Rinke C."/>
            <person name="Chuvochina M."/>
            <person name="Mussig A.J."/>
            <person name="Chaumeil P.-A."/>
            <person name="Waite D.W."/>
            <person name="Whitman W.B."/>
            <person name="Parks D.H."/>
            <person name="Hugenholtz P."/>
        </authorList>
    </citation>
    <scope>NUCLEOTIDE SEQUENCE</scope>
    <source>
        <strain evidence="10">UBA12518</strain>
    </source>
</reference>
<sequence>MRVLLLNSPTILPDFDFIARIPNLGIASIAGNIDDLCDVHIADLQAAGDWRAFLSRTLSRLSPDIVGISAMSFQFKDALEACEMAKEHGCITLVGGYHPTLMYSEIASSPASEHIDLIIRGEGEATMRELVQRLERNESLEGVLGLSFRQDGEFVHNPPRPLLDLSKIELPNRDARLIRKGFYAFNKPIDAVETSRGCTQGCKFCSIQGMYGRSFRRFALERVVADVHDAVDHGARSIVFSDDNITLDPHRLMRLCDLLIEESLSHIHFYTQASVKGIAWKPEVAEKMAEAGFKFVFLGIENVLKRNLEFYQKGGTSDDAMRAVRYLRDNGIAVSGGLVLGTPDDTKEDLWTNYTLAKSMGVDLPIFYISTPYPATRLREEMLAEGLITNVDDFSKYDGLTANIRTRHLSDKQLQYETWKMFAKYYDVRWLLHTRVVRNYPLWSLKAILKLYPRYIWRRVLYTLRIRSEQDFFEQDVASRVYSKGYF</sequence>
<dbReference type="Pfam" id="PF04055">
    <property type="entry name" value="Radical_SAM"/>
    <property type="match status" value="1"/>
</dbReference>
<dbReference type="InterPro" id="IPR006638">
    <property type="entry name" value="Elp3/MiaA/NifB-like_rSAM"/>
</dbReference>
<evidence type="ECO:0000313" key="11">
    <source>
        <dbReference type="Proteomes" id="UP000600363"/>
    </source>
</evidence>
<evidence type="ECO:0000256" key="7">
    <source>
        <dbReference type="ARBA" id="ARBA00023014"/>
    </source>
</evidence>
<feature type="domain" description="B12-binding" evidence="8">
    <location>
        <begin position="5"/>
        <end position="141"/>
    </location>
</feature>
<accession>A0A832VMP3</accession>
<keyword evidence="5" id="KW-0479">Metal-binding</keyword>